<dbReference type="InterPro" id="IPR036291">
    <property type="entry name" value="NAD(P)-bd_dom_sf"/>
</dbReference>
<evidence type="ECO:0000256" key="3">
    <source>
        <dbReference type="RuleBase" id="RU004475"/>
    </source>
</evidence>
<dbReference type="Pfam" id="PF01073">
    <property type="entry name" value="3Beta_HSD"/>
    <property type="match status" value="1"/>
</dbReference>
<accession>A0ABD3U0M1</accession>
<evidence type="ECO:0000313" key="5">
    <source>
        <dbReference type="EMBL" id="KAL3841773.1"/>
    </source>
</evidence>
<organism evidence="5 6">
    <name type="scientific">Sinanodonta woodiana</name>
    <name type="common">Chinese pond mussel</name>
    <name type="synonym">Anodonta woodiana</name>
    <dbReference type="NCBI Taxonomy" id="1069815"/>
    <lineage>
        <taxon>Eukaryota</taxon>
        <taxon>Metazoa</taxon>
        <taxon>Spiralia</taxon>
        <taxon>Lophotrochozoa</taxon>
        <taxon>Mollusca</taxon>
        <taxon>Bivalvia</taxon>
        <taxon>Autobranchia</taxon>
        <taxon>Heteroconchia</taxon>
        <taxon>Palaeoheterodonta</taxon>
        <taxon>Unionida</taxon>
        <taxon>Unionoidea</taxon>
        <taxon>Unionidae</taxon>
        <taxon>Unioninae</taxon>
        <taxon>Sinanodonta</taxon>
    </lineage>
</organism>
<sequence>MEKGTVLVTGGAGFLGQHVVELLQSSAEHVTDIRIFDMEPYINKLGYQERKPVKSIIGSVLDTGALQEACKGVDAVFHLTGCVDTRMFPDVQKLNAVNVQGTENVIQACKKGNVKRLIYCSTVDVVIGRDGHVFNGTETTTSIPQKSCFFFGPYAETKQKAEELVLKANGSDIANGGKLRTLSLRPTVMYGELDKYFVTEIVRTACTSKFFRPINSGSSVLQCTYVRNAAWCFLCAERTLRGDNSIAGQSFFVCDDTPLTNMFEFSKPYLRVHGIDVNKKPLPFWPVVYLFYFLWCILWVIFPVFQFNISIGICSILSLGTTMTFSSNKAQTLLLYKPIYSHKQAQNMSLKFYRTLKF</sequence>
<feature type="domain" description="3-beta hydroxysteroid dehydrogenase/isomerase" evidence="4">
    <location>
        <begin position="7"/>
        <end position="282"/>
    </location>
</feature>
<keyword evidence="3" id="KW-0812">Transmembrane</keyword>
<dbReference type="InterPro" id="IPR002225">
    <property type="entry name" value="3Beta_OHSteriod_DH/Estase"/>
</dbReference>
<dbReference type="SUPFAM" id="SSF51735">
    <property type="entry name" value="NAD(P)-binding Rossmann-fold domains"/>
    <property type="match status" value="1"/>
</dbReference>
<comment type="similarity">
    <text evidence="1 3">Belongs to the 3-beta-HSD family.</text>
</comment>
<reference evidence="5 6" key="1">
    <citation type="submission" date="2024-11" db="EMBL/GenBank/DDBJ databases">
        <title>Chromosome-level genome assembly of the freshwater bivalve Anodonta woodiana.</title>
        <authorList>
            <person name="Chen X."/>
        </authorList>
    </citation>
    <scope>NUCLEOTIDE SEQUENCE [LARGE SCALE GENOMIC DNA]</scope>
    <source>
        <strain evidence="5">MN2024</strain>
        <tissue evidence="5">Gills</tissue>
    </source>
</reference>
<protein>
    <recommendedName>
        <fullName evidence="4">3-beta hydroxysteroid dehydrogenase/isomerase domain-containing protein</fullName>
    </recommendedName>
</protein>
<comment type="caution">
    <text evidence="5">The sequence shown here is derived from an EMBL/GenBank/DDBJ whole genome shotgun (WGS) entry which is preliminary data.</text>
</comment>
<name>A0ABD3U0M1_SINWO</name>
<dbReference type="EMBL" id="JBJQND010000017">
    <property type="protein sequence ID" value="KAL3841773.1"/>
    <property type="molecule type" value="Genomic_DNA"/>
</dbReference>
<keyword evidence="6" id="KW-1185">Reference proteome</keyword>
<evidence type="ECO:0000313" key="6">
    <source>
        <dbReference type="Proteomes" id="UP001634394"/>
    </source>
</evidence>
<feature type="transmembrane region" description="Helical" evidence="3">
    <location>
        <begin position="282"/>
        <end position="301"/>
    </location>
</feature>
<dbReference type="PANTHER" id="PTHR43245">
    <property type="entry name" value="BIFUNCTIONAL POLYMYXIN RESISTANCE PROTEIN ARNA"/>
    <property type="match status" value="1"/>
</dbReference>
<dbReference type="GO" id="GO:0016491">
    <property type="term" value="F:oxidoreductase activity"/>
    <property type="evidence" value="ECO:0007669"/>
    <property type="project" value="UniProtKB-KW"/>
</dbReference>
<dbReference type="PANTHER" id="PTHR43245:SF51">
    <property type="entry name" value="SHORT CHAIN DEHYDROGENASE_REDUCTASE FAMILY 42E, MEMBER 2"/>
    <property type="match status" value="1"/>
</dbReference>
<dbReference type="InterPro" id="IPR050177">
    <property type="entry name" value="Lipid_A_modif_metabolic_enz"/>
</dbReference>
<evidence type="ECO:0000259" key="4">
    <source>
        <dbReference type="Pfam" id="PF01073"/>
    </source>
</evidence>
<evidence type="ECO:0000256" key="1">
    <source>
        <dbReference type="ARBA" id="ARBA00009219"/>
    </source>
</evidence>
<gene>
    <name evidence="5" type="ORF">ACJMK2_019874</name>
</gene>
<keyword evidence="3" id="KW-0472">Membrane</keyword>
<dbReference type="AlphaFoldDB" id="A0ABD3U0M1"/>
<keyword evidence="2 3" id="KW-0560">Oxidoreductase</keyword>
<dbReference type="Proteomes" id="UP001634394">
    <property type="component" value="Unassembled WGS sequence"/>
</dbReference>
<dbReference type="FunFam" id="3.40.50.720:FF:000495">
    <property type="entry name" value="3 hydroxysteroid dehydrogenase, putative"/>
    <property type="match status" value="1"/>
</dbReference>
<proteinExistence type="inferred from homology"/>
<keyword evidence="3" id="KW-1133">Transmembrane helix</keyword>
<dbReference type="Gene3D" id="3.40.50.720">
    <property type="entry name" value="NAD(P)-binding Rossmann-like Domain"/>
    <property type="match status" value="1"/>
</dbReference>
<evidence type="ECO:0000256" key="2">
    <source>
        <dbReference type="ARBA" id="ARBA00023002"/>
    </source>
</evidence>